<dbReference type="PIRSF" id="PIRSF037505">
    <property type="entry name" value="Betaine_HMT"/>
    <property type="match status" value="1"/>
</dbReference>
<gene>
    <name evidence="9" type="ORF">SAMN02982929_04634</name>
    <name evidence="10" type="ORF">SAMN05216506_11744</name>
</gene>
<feature type="binding site" evidence="7">
    <location>
        <position position="291"/>
    </location>
    <ligand>
        <name>Zn(2+)</name>
        <dbReference type="ChEBI" id="CHEBI:29105"/>
    </ligand>
</feature>
<dbReference type="NCBIfam" id="NF007020">
    <property type="entry name" value="PRK09485.1"/>
    <property type="match status" value="1"/>
</dbReference>
<evidence type="ECO:0000256" key="6">
    <source>
        <dbReference type="PIRSR" id="PIRSR037505-2"/>
    </source>
</evidence>
<keyword evidence="11" id="KW-1185">Reference proteome</keyword>
<dbReference type="InterPro" id="IPR036589">
    <property type="entry name" value="HCY_dom_sf"/>
</dbReference>
<dbReference type="PANTHER" id="PTHR46015:SF1">
    <property type="entry name" value="HOMOCYSTEINE S-METHYLTRANSFERASE-LIKE ISOFORM 1"/>
    <property type="match status" value="1"/>
</dbReference>
<accession>A0A1I2F4L8</accession>
<dbReference type="SUPFAM" id="SSF82282">
    <property type="entry name" value="Homocysteine S-methyltransferase"/>
    <property type="match status" value="1"/>
</dbReference>
<dbReference type="Proteomes" id="UP000236729">
    <property type="component" value="Unassembled WGS sequence"/>
</dbReference>
<keyword evidence="3 6" id="KW-0479">Metal-binding</keyword>
<evidence type="ECO:0000256" key="2">
    <source>
        <dbReference type="ARBA" id="ARBA00022679"/>
    </source>
</evidence>
<dbReference type="PANTHER" id="PTHR46015">
    <property type="entry name" value="ZGC:172121"/>
    <property type="match status" value="1"/>
</dbReference>
<evidence type="ECO:0000259" key="8">
    <source>
        <dbReference type="PROSITE" id="PS50970"/>
    </source>
</evidence>
<feature type="domain" description="Hcy-binding" evidence="8">
    <location>
        <begin position="12"/>
        <end position="306"/>
    </location>
</feature>
<feature type="binding site" evidence="6 7">
    <location>
        <position position="228"/>
    </location>
    <ligand>
        <name>Zn(2+)</name>
        <dbReference type="ChEBI" id="CHEBI:29105"/>
    </ligand>
</feature>
<evidence type="ECO:0000313" key="12">
    <source>
        <dbReference type="Proteomes" id="UP000236729"/>
    </source>
</evidence>
<evidence type="ECO:0000256" key="5">
    <source>
        <dbReference type="ARBA" id="ARBA00076752"/>
    </source>
</evidence>
<dbReference type="GO" id="GO:0008270">
    <property type="term" value="F:zinc ion binding"/>
    <property type="evidence" value="ECO:0007669"/>
    <property type="project" value="InterPro"/>
</dbReference>
<dbReference type="SMR" id="A0A1H6DN27"/>
<accession>A0A1H6DN27</accession>
<dbReference type="GO" id="GO:0009086">
    <property type="term" value="P:methionine biosynthetic process"/>
    <property type="evidence" value="ECO:0007669"/>
    <property type="project" value="InterPro"/>
</dbReference>
<evidence type="ECO:0000256" key="7">
    <source>
        <dbReference type="PROSITE-ProRule" id="PRU00333"/>
    </source>
</evidence>
<evidence type="ECO:0000256" key="1">
    <source>
        <dbReference type="ARBA" id="ARBA00022603"/>
    </source>
</evidence>
<proteinExistence type="predicted"/>
<keyword evidence="2 7" id="KW-0808">Transferase</keyword>
<evidence type="ECO:0000313" key="9">
    <source>
        <dbReference type="EMBL" id="SEG86571.1"/>
    </source>
</evidence>
<evidence type="ECO:0000256" key="3">
    <source>
        <dbReference type="ARBA" id="ARBA00022723"/>
    </source>
</evidence>
<dbReference type="InterPro" id="IPR051486">
    <property type="entry name" value="Hcy_S-methyltransferase"/>
</dbReference>
<dbReference type="GO" id="GO:0008898">
    <property type="term" value="F:S-adenosylmethionine-homocysteine S-methyltransferase activity"/>
    <property type="evidence" value="ECO:0007669"/>
    <property type="project" value="TreeGrafter"/>
</dbReference>
<sequence>MLVRGSSSHYAGGMTAFTLGGATTILDGGLATELEARGHDLSDSLWSARLLADSPEEIVAAHAAFFRAGAEIATTASYQASFEGFAARGIERDEAAKLMHRSVELARLAGDVEPGRHRWVAASIGPYGAMLADGSEYRGRYGLTKRELRDFHRPRLEVLAESVPDVFALETVPDVDEAEALVDALGGLEVPAWLSFTIDGDRTRAGQPLAEAFAVADDAAIIAVGVNCSAPEDVLPAIEIARTATEKPVVVYPNSGEVWDAQQRAWTGGAAPVADHARSWRAAGAQLIGGCCRVGPEDISAIAEALIDPED</sequence>
<reference evidence="11 12" key="1">
    <citation type="submission" date="2016-10" db="EMBL/GenBank/DDBJ databases">
        <authorList>
            <person name="Varghese N."/>
            <person name="Submissions S."/>
        </authorList>
    </citation>
    <scope>NUCLEOTIDE SEQUENCE [LARGE SCALE GENOMIC DNA]</scope>
    <source>
        <strain evidence="12">ATCC 20501</strain>
        <strain evidence="10 11">CGMCC 4.3529</strain>
    </source>
</reference>
<dbReference type="PROSITE" id="PS50970">
    <property type="entry name" value="HCY"/>
    <property type="match status" value="1"/>
</dbReference>
<dbReference type="EMBL" id="FOME01000017">
    <property type="protein sequence ID" value="SFE99470.1"/>
    <property type="molecule type" value="Genomic_DNA"/>
</dbReference>
<dbReference type="Proteomes" id="UP000199690">
    <property type="component" value="Unassembled WGS sequence"/>
</dbReference>
<evidence type="ECO:0000256" key="4">
    <source>
        <dbReference type="ARBA" id="ARBA00022833"/>
    </source>
</evidence>
<protein>
    <recommendedName>
        <fullName evidence="5">S-methylmethionine:homocysteine methyltransferase</fullName>
    </recommendedName>
</protein>
<feature type="binding site" evidence="7">
    <location>
        <position position="292"/>
    </location>
    <ligand>
        <name>Zn(2+)</name>
        <dbReference type="ChEBI" id="CHEBI:29105"/>
    </ligand>
</feature>
<organism evidence="9 12">
    <name type="scientific">Saccharopolyspora kobensis</name>
    <dbReference type="NCBI Taxonomy" id="146035"/>
    <lineage>
        <taxon>Bacteria</taxon>
        <taxon>Bacillati</taxon>
        <taxon>Actinomycetota</taxon>
        <taxon>Actinomycetes</taxon>
        <taxon>Pseudonocardiales</taxon>
        <taxon>Pseudonocardiaceae</taxon>
        <taxon>Saccharopolyspora</taxon>
    </lineage>
</organism>
<dbReference type="InterPro" id="IPR017226">
    <property type="entry name" value="BHMT-like"/>
</dbReference>
<dbReference type="GO" id="GO:0032259">
    <property type="term" value="P:methylation"/>
    <property type="evidence" value="ECO:0007669"/>
    <property type="project" value="UniProtKB-KW"/>
</dbReference>
<reference evidence="9" key="2">
    <citation type="submission" date="2016-10" db="EMBL/GenBank/DDBJ databases">
        <authorList>
            <person name="de Groot N.N."/>
        </authorList>
    </citation>
    <scope>NUCLEOTIDE SEQUENCE [LARGE SCALE GENOMIC DNA]</scope>
    <source>
        <strain evidence="9">ATCC 20501</strain>
    </source>
</reference>
<name>A0A1H6DN27_9PSEU</name>
<dbReference type="GO" id="GO:0033528">
    <property type="term" value="P:S-methylmethionine cycle"/>
    <property type="evidence" value="ECO:0007669"/>
    <property type="project" value="TreeGrafter"/>
</dbReference>
<dbReference type="InterPro" id="IPR003726">
    <property type="entry name" value="HCY_dom"/>
</dbReference>
<comment type="cofactor">
    <cofactor evidence="6">
        <name>Zn(2+)</name>
        <dbReference type="ChEBI" id="CHEBI:29105"/>
    </cofactor>
    <text evidence="6">Binds 1 zinc ion per subunit.</text>
</comment>
<dbReference type="Gene3D" id="3.20.20.330">
    <property type="entry name" value="Homocysteine-binding-like domain"/>
    <property type="match status" value="1"/>
</dbReference>
<dbReference type="FunFam" id="3.20.20.330:FF:000002">
    <property type="entry name" value="Homocysteine S-methyltransferase"/>
    <property type="match status" value="1"/>
</dbReference>
<dbReference type="AlphaFoldDB" id="A0A1H6DN27"/>
<keyword evidence="4 6" id="KW-0862">Zinc</keyword>
<evidence type="ECO:0000313" key="10">
    <source>
        <dbReference type="EMBL" id="SFE99470.1"/>
    </source>
</evidence>
<keyword evidence="1 7" id="KW-0489">Methyltransferase</keyword>
<dbReference type="Pfam" id="PF02574">
    <property type="entry name" value="S-methyl_trans"/>
    <property type="match status" value="1"/>
</dbReference>
<evidence type="ECO:0000313" key="11">
    <source>
        <dbReference type="Proteomes" id="UP000199690"/>
    </source>
</evidence>
<dbReference type="EMBL" id="FNVB01000007">
    <property type="protein sequence ID" value="SEG86571.1"/>
    <property type="molecule type" value="Genomic_DNA"/>
</dbReference>